<proteinExistence type="inferred from homology"/>
<dbReference type="PANTHER" id="PTHR31806">
    <property type="entry name" value="PURINE-CYTOSINE PERMEASE FCY2-RELATED"/>
    <property type="match status" value="1"/>
</dbReference>
<evidence type="ECO:0000256" key="5">
    <source>
        <dbReference type="ARBA" id="ARBA00022989"/>
    </source>
</evidence>
<dbReference type="InterPro" id="IPR026030">
    <property type="entry name" value="Pur-cyt_permease_Fcy2/21/22"/>
</dbReference>
<dbReference type="PANTHER" id="PTHR31806:SF1">
    <property type="entry name" value="PURINE-CYTOSINE PERMEASE FCY2-RELATED"/>
    <property type="match status" value="1"/>
</dbReference>
<dbReference type="RefSeq" id="WP_168489377.1">
    <property type="nucleotide sequence ID" value="NZ_JAAZSQ010000041.1"/>
</dbReference>
<feature type="transmembrane region" description="Helical" evidence="9">
    <location>
        <begin position="42"/>
        <end position="66"/>
    </location>
</feature>
<keyword evidence="5 9" id="KW-1133">Transmembrane helix</keyword>
<feature type="transmembrane region" description="Helical" evidence="9">
    <location>
        <begin position="265"/>
        <end position="287"/>
    </location>
</feature>
<keyword evidence="4 9" id="KW-0812">Transmembrane</keyword>
<sequence length="505" mass="53870">MIQQQPGTTAAEAAAAHPDADVEQELQPIPESARTPKVSGQFWIWAGANLAPINWVLGALGINLGLGFADTVTVLVLGNLIGMILFGFFVLLGQRTGATGMVLARAAFGRRGNYLPAAIQAVLGIGWCAVNTWIILDLVMALFGSLGWVDPAQNNYGWKIAVAAFIMALQVIIAFFGYKAIAAFERWTVPPTILVLIAMSAVAWFGMDIDWGYAGPAGAILTGAERIAAMSAVMTAIGIGWGITWFTYAADYSRFVSSGTPRKRLYLASVLGQFIPVVWLGVLGASLATKSGSIDPGQLIVENYGALAIPVLLMVLHGPIATNILNIYTFSVATQALDVKVKRQILNLIVGVFALAAVVFFIYQHDFAAILDAWLIGLVAWVASWGGIMLVHYYGLNRRLPVPADRLFDPVGTPRLPVVNWAGIGALASGIFATWLFMYGLLPATQGPIAVAMHGLDLSWLAGGLTSAAVYAIFGRSIHQRYAAAPLEPARHCDPAEPQASLPNR</sequence>
<feature type="transmembrane region" description="Helical" evidence="9">
    <location>
        <begin position="375"/>
        <end position="396"/>
    </location>
</feature>
<dbReference type="EMBL" id="JAAZSQ010000041">
    <property type="protein sequence ID" value="NKX56850.1"/>
    <property type="molecule type" value="Genomic_DNA"/>
</dbReference>
<feature type="transmembrane region" description="Helical" evidence="9">
    <location>
        <begin position="156"/>
        <end position="176"/>
    </location>
</feature>
<evidence type="ECO:0000313" key="10">
    <source>
        <dbReference type="EMBL" id="NKX56850.1"/>
    </source>
</evidence>
<protein>
    <submittedName>
        <fullName evidence="10">Cytosine permease</fullName>
    </submittedName>
</protein>
<evidence type="ECO:0000256" key="3">
    <source>
        <dbReference type="ARBA" id="ARBA00022448"/>
    </source>
</evidence>
<evidence type="ECO:0000256" key="8">
    <source>
        <dbReference type="SAM" id="MobiDB-lite"/>
    </source>
</evidence>
<dbReference type="AlphaFoldDB" id="A0A7X6K7Z6"/>
<evidence type="ECO:0000256" key="9">
    <source>
        <dbReference type="SAM" id="Phobius"/>
    </source>
</evidence>
<evidence type="ECO:0000256" key="6">
    <source>
        <dbReference type="ARBA" id="ARBA00023136"/>
    </source>
</evidence>
<dbReference type="InterPro" id="IPR001248">
    <property type="entry name" value="Pur-cyt_permease"/>
</dbReference>
<dbReference type="PIRSF" id="PIRSF002744">
    <property type="entry name" value="Pur-cyt_permease"/>
    <property type="match status" value="1"/>
</dbReference>
<keyword evidence="11" id="KW-1185">Reference proteome</keyword>
<feature type="transmembrane region" description="Helical" evidence="9">
    <location>
        <begin position="417"/>
        <end position="438"/>
    </location>
</feature>
<feature type="transmembrane region" description="Helical" evidence="9">
    <location>
        <begin position="345"/>
        <end position="363"/>
    </location>
</feature>
<organism evidence="10 11">
    <name type="scientific">Arthrobacter mobilis</name>
    <dbReference type="NCBI Taxonomy" id="2724944"/>
    <lineage>
        <taxon>Bacteria</taxon>
        <taxon>Bacillati</taxon>
        <taxon>Actinomycetota</taxon>
        <taxon>Actinomycetes</taxon>
        <taxon>Micrococcales</taxon>
        <taxon>Micrococcaceae</taxon>
        <taxon>Arthrobacter</taxon>
    </lineage>
</organism>
<comment type="similarity">
    <text evidence="2 7">Belongs to the purine-cytosine permease (2.A.39) family.</text>
</comment>
<feature type="transmembrane region" description="Helical" evidence="9">
    <location>
        <begin position="458"/>
        <end position="474"/>
    </location>
</feature>
<feature type="transmembrane region" description="Helical" evidence="9">
    <location>
        <begin position="188"/>
        <end position="207"/>
    </location>
</feature>
<dbReference type="Pfam" id="PF02133">
    <property type="entry name" value="Transp_cyt_pur"/>
    <property type="match status" value="1"/>
</dbReference>
<dbReference type="Gene3D" id="1.10.4160.10">
    <property type="entry name" value="Hydantoin permease"/>
    <property type="match status" value="1"/>
</dbReference>
<gene>
    <name evidence="10" type="ORF">HGG74_20475</name>
</gene>
<feature type="transmembrane region" description="Helical" evidence="9">
    <location>
        <begin position="114"/>
        <end position="136"/>
    </location>
</feature>
<dbReference type="Proteomes" id="UP000544090">
    <property type="component" value="Unassembled WGS sequence"/>
</dbReference>
<feature type="transmembrane region" description="Helical" evidence="9">
    <location>
        <begin position="72"/>
        <end position="93"/>
    </location>
</feature>
<comment type="caution">
    <text evidence="10">The sequence shown here is derived from an EMBL/GenBank/DDBJ whole genome shotgun (WGS) entry which is preliminary data.</text>
</comment>
<comment type="subcellular location">
    <subcellularLocation>
        <location evidence="1">Membrane</location>
        <topology evidence="1">Multi-pass membrane protein</topology>
    </subcellularLocation>
</comment>
<name>A0A7X6K7Z6_9MICC</name>
<dbReference type="CDD" id="cd11484">
    <property type="entry name" value="SLC-NCS1sbd_CobB-like"/>
    <property type="match status" value="1"/>
</dbReference>
<evidence type="ECO:0000256" key="2">
    <source>
        <dbReference type="ARBA" id="ARBA00008974"/>
    </source>
</evidence>
<dbReference type="GO" id="GO:0022857">
    <property type="term" value="F:transmembrane transporter activity"/>
    <property type="evidence" value="ECO:0007669"/>
    <property type="project" value="InterPro"/>
</dbReference>
<feature type="region of interest" description="Disordered" evidence="8">
    <location>
        <begin position="1"/>
        <end position="21"/>
    </location>
</feature>
<evidence type="ECO:0000256" key="4">
    <source>
        <dbReference type="ARBA" id="ARBA00022692"/>
    </source>
</evidence>
<accession>A0A7X6K7Z6</accession>
<dbReference type="GO" id="GO:0005886">
    <property type="term" value="C:plasma membrane"/>
    <property type="evidence" value="ECO:0007669"/>
    <property type="project" value="TreeGrafter"/>
</dbReference>
<evidence type="ECO:0000256" key="7">
    <source>
        <dbReference type="PIRNR" id="PIRNR002744"/>
    </source>
</evidence>
<feature type="transmembrane region" description="Helical" evidence="9">
    <location>
        <begin position="227"/>
        <end position="253"/>
    </location>
</feature>
<reference evidence="10 11" key="1">
    <citation type="submission" date="2020-04" db="EMBL/GenBank/DDBJ databases">
        <title>Arthrobacter sp. nov.</title>
        <authorList>
            <person name="Liu S."/>
        </authorList>
    </citation>
    <scope>NUCLEOTIDE SEQUENCE [LARGE SCALE GENOMIC DNA]</scope>
    <source>
        <strain evidence="10 11">E918</strain>
    </source>
</reference>
<keyword evidence="6 7" id="KW-0472">Membrane</keyword>
<evidence type="ECO:0000256" key="1">
    <source>
        <dbReference type="ARBA" id="ARBA00004141"/>
    </source>
</evidence>
<evidence type="ECO:0000313" key="11">
    <source>
        <dbReference type="Proteomes" id="UP000544090"/>
    </source>
</evidence>
<keyword evidence="3 7" id="KW-0813">Transport</keyword>
<feature type="transmembrane region" description="Helical" evidence="9">
    <location>
        <begin position="307"/>
        <end position="333"/>
    </location>
</feature>